<dbReference type="InterPro" id="IPR036291">
    <property type="entry name" value="NAD(P)-bd_dom_sf"/>
</dbReference>
<dbReference type="SUPFAM" id="SSF51735">
    <property type="entry name" value="NAD(P)-binding Rossmann-fold domains"/>
    <property type="match status" value="1"/>
</dbReference>
<reference evidence="3" key="2">
    <citation type="submission" date="2021-10" db="EMBL/GenBank/DDBJ databases">
        <title>Phylogenomics reveals ancestral predisposition of the termite-cultivated fungus Termitomyces towards a domesticated lifestyle.</title>
        <authorList>
            <person name="Auxier B."/>
            <person name="Grum-Grzhimaylo A."/>
            <person name="Cardenas M.E."/>
            <person name="Lodge J.D."/>
            <person name="Laessoe T."/>
            <person name="Pedersen O."/>
            <person name="Smith M.E."/>
            <person name="Kuyper T.W."/>
            <person name="Franco-Molano E.A."/>
            <person name="Baroni T.J."/>
            <person name="Aanen D.K."/>
        </authorList>
    </citation>
    <scope>NUCLEOTIDE SEQUENCE</scope>
    <source>
        <strain evidence="3">D49</strain>
    </source>
</reference>
<feature type="domain" description="3-beta hydroxysteroid dehydrogenase/isomerase" evidence="2">
    <location>
        <begin position="66"/>
        <end position="243"/>
    </location>
</feature>
<organism evidence="3 4">
    <name type="scientific">Sphagnurus paluster</name>
    <dbReference type="NCBI Taxonomy" id="117069"/>
    <lineage>
        <taxon>Eukaryota</taxon>
        <taxon>Fungi</taxon>
        <taxon>Dikarya</taxon>
        <taxon>Basidiomycota</taxon>
        <taxon>Agaricomycotina</taxon>
        <taxon>Agaricomycetes</taxon>
        <taxon>Agaricomycetidae</taxon>
        <taxon>Agaricales</taxon>
        <taxon>Tricholomatineae</taxon>
        <taxon>Lyophyllaceae</taxon>
        <taxon>Sphagnurus</taxon>
    </lineage>
</organism>
<protein>
    <recommendedName>
        <fullName evidence="2">3-beta hydroxysteroid dehydrogenase/isomerase domain-containing protein</fullName>
    </recommendedName>
</protein>
<feature type="transmembrane region" description="Helical" evidence="1">
    <location>
        <begin position="62"/>
        <end position="83"/>
    </location>
</feature>
<dbReference type="Pfam" id="PF01073">
    <property type="entry name" value="3Beta_HSD"/>
    <property type="match status" value="1"/>
</dbReference>
<dbReference type="Proteomes" id="UP000717328">
    <property type="component" value="Unassembled WGS sequence"/>
</dbReference>
<sequence>MDWSRIALAVSFFLVVLYVYNLSIRLGGPRVRSKPPYTLESLEQTTYDDIDMLKSIPTNPTSLGYVVIGGSGFLGTYIVRLLILRGETNIRIVDLNPPSEKIASHPAVSFVKADITSLESVRAALHRFDNTGVSPSIIYHTAAIIRFWERLSYCWDASYNINVRGIENLIIALRELPSAILIYTSTADTAIPRPKFLRLGWDLHDAPPAVADSDEPLSLTNLSESCYSRTKLLAESVVVKSDGLGGIRSGIIRPG</sequence>
<dbReference type="GO" id="GO:0016616">
    <property type="term" value="F:oxidoreductase activity, acting on the CH-OH group of donors, NAD or NADP as acceptor"/>
    <property type="evidence" value="ECO:0007669"/>
    <property type="project" value="InterPro"/>
</dbReference>
<reference evidence="3" key="1">
    <citation type="submission" date="2021-02" db="EMBL/GenBank/DDBJ databases">
        <authorList>
            <person name="Nieuwenhuis M."/>
            <person name="Van De Peppel L.J.J."/>
        </authorList>
    </citation>
    <scope>NUCLEOTIDE SEQUENCE</scope>
    <source>
        <strain evidence="3">D49</strain>
    </source>
</reference>
<gene>
    <name evidence="3" type="ORF">H0H81_001460</name>
</gene>
<proteinExistence type="predicted"/>
<evidence type="ECO:0000256" key="1">
    <source>
        <dbReference type="SAM" id="Phobius"/>
    </source>
</evidence>
<keyword evidence="1" id="KW-0472">Membrane</keyword>
<dbReference type="AlphaFoldDB" id="A0A9P7FW28"/>
<evidence type="ECO:0000313" key="4">
    <source>
        <dbReference type="Proteomes" id="UP000717328"/>
    </source>
</evidence>
<accession>A0A9P7FW28</accession>
<dbReference type="PANTHER" id="PTHR43103:SF3">
    <property type="entry name" value="ADP-L-GLYCERO-D-MANNO-HEPTOSE-6-EPIMERASE"/>
    <property type="match status" value="1"/>
</dbReference>
<keyword evidence="4" id="KW-1185">Reference proteome</keyword>
<dbReference type="InterPro" id="IPR002225">
    <property type="entry name" value="3Beta_OHSteriod_DH/Estase"/>
</dbReference>
<keyword evidence="1" id="KW-1133">Transmembrane helix</keyword>
<dbReference type="OrthoDB" id="10058185at2759"/>
<evidence type="ECO:0000259" key="2">
    <source>
        <dbReference type="Pfam" id="PF01073"/>
    </source>
</evidence>
<dbReference type="Gene3D" id="3.40.50.720">
    <property type="entry name" value="NAD(P)-binding Rossmann-like Domain"/>
    <property type="match status" value="1"/>
</dbReference>
<dbReference type="EMBL" id="JABCKI010005777">
    <property type="protein sequence ID" value="KAG5638164.1"/>
    <property type="molecule type" value="Genomic_DNA"/>
</dbReference>
<dbReference type="PANTHER" id="PTHR43103">
    <property type="entry name" value="NUCLEOSIDE-DIPHOSPHATE-SUGAR EPIMERASE"/>
    <property type="match status" value="1"/>
</dbReference>
<name>A0A9P7FW28_9AGAR</name>
<comment type="caution">
    <text evidence="3">The sequence shown here is derived from an EMBL/GenBank/DDBJ whole genome shotgun (WGS) entry which is preliminary data.</text>
</comment>
<dbReference type="GO" id="GO:0006694">
    <property type="term" value="P:steroid biosynthetic process"/>
    <property type="evidence" value="ECO:0007669"/>
    <property type="project" value="InterPro"/>
</dbReference>
<evidence type="ECO:0000313" key="3">
    <source>
        <dbReference type="EMBL" id="KAG5638164.1"/>
    </source>
</evidence>
<keyword evidence="1" id="KW-0812">Transmembrane</keyword>